<comment type="caution">
    <text evidence="1">The sequence shown here is derived from an EMBL/GenBank/DDBJ whole genome shotgun (WGS) entry which is preliminary data.</text>
</comment>
<dbReference type="CDD" id="cd09272">
    <property type="entry name" value="RNase_HI_RT_Ty1"/>
    <property type="match status" value="1"/>
</dbReference>
<dbReference type="EMBL" id="CAJNJA010016856">
    <property type="protein sequence ID" value="CAE7389876.1"/>
    <property type="molecule type" value="Genomic_DNA"/>
</dbReference>
<dbReference type="OrthoDB" id="446335at2759"/>
<accession>A0A812QI22</accession>
<name>A0A812QI22_9DINO</name>
<dbReference type="Proteomes" id="UP000601435">
    <property type="component" value="Unassembled WGS sequence"/>
</dbReference>
<feature type="non-terminal residue" evidence="1">
    <location>
        <position position="576"/>
    </location>
</feature>
<evidence type="ECO:0000313" key="1">
    <source>
        <dbReference type="EMBL" id="CAE7389876.1"/>
    </source>
</evidence>
<dbReference type="AlphaFoldDB" id="A0A812QI22"/>
<organism evidence="1 2">
    <name type="scientific">Symbiodinium necroappetens</name>
    <dbReference type="NCBI Taxonomy" id="1628268"/>
    <lineage>
        <taxon>Eukaryota</taxon>
        <taxon>Sar</taxon>
        <taxon>Alveolata</taxon>
        <taxon>Dinophyceae</taxon>
        <taxon>Suessiales</taxon>
        <taxon>Symbiodiniaceae</taxon>
        <taxon>Symbiodinium</taxon>
    </lineage>
</organism>
<gene>
    <name evidence="1" type="primary">GIP</name>
    <name evidence="1" type="ORF">SNEC2469_LOCUS10585</name>
</gene>
<proteinExistence type="predicted"/>
<sequence length="576" mass="63539">VKQFVDRWSGAIVKEADALIQAKALVPLSIEQQKALEASGRLVILPAKGVFTVKPPDEEVLVGPDGRELPHGSPEFYKRKARLVICGNFQTKQAKEDSYAGGCQTDSLRVMLVHCAAKGWLIAVTDIRNAFILVQADSSEIIVGYINIYVDDLLYMGEEKAVCAAYSWLTEEWKASPLTWAGTASTIRFLGLEIGRTESGGVRIHQRGYIEELLRHHDLWKSRGHATPCPQEWLLGEAEFFEKQHTPEQLRRAQALTGELLWLSGKSRPDLLHTVATMSALCLKDAELVEKIGLRALGYLKDTIDVELYYKPESTQHVIVGYSDASFAPQGSRSFGCSVACYLNQPISWRCGRQSLIALSVAEAELIEAINAVQMMQGLAAFTGELQDEPPKMQLRVDNSAAVGLSNESAATWKTRHLRVRAYHLREAVRLKQLSIVHVAGADQLGDLGEEETEVTPSALSSMRTGLNGSIAILARFVVVLGWLIQGSRAASTTSSGIEVSMPWDLYGLAVLCVIAAIAVWEAIKWFFEWISLGRKGSVEEARGARCWVLYPAGFFEKTYTACIALPDTDYYEAVC</sequence>
<reference evidence="1" key="1">
    <citation type="submission" date="2021-02" db="EMBL/GenBank/DDBJ databases">
        <authorList>
            <person name="Dougan E. K."/>
            <person name="Rhodes N."/>
            <person name="Thang M."/>
            <person name="Chan C."/>
        </authorList>
    </citation>
    <scope>NUCLEOTIDE SEQUENCE</scope>
</reference>
<evidence type="ECO:0000313" key="2">
    <source>
        <dbReference type="Proteomes" id="UP000601435"/>
    </source>
</evidence>
<keyword evidence="2" id="KW-1185">Reference proteome</keyword>
<protein>
    <submittedName>
        <fullName evidence="1">GIP protein</fullName>
    </submittedName>
</protein>